<sequence length="175" mass="19053">MFVWQLVLTSLLWAGNFVAGKWTAGHASAMMLSELRFGIAILVILPFVWMKEKRLFPPRKAILLLLGMGATGVTLFNVLLFEALAHTSAANTGLLSTLNPAAIALISFLAFGHRLTLRQAVGMIVSFAGVVIVLTRGGIGAAARPPIQSRRPDDDRRRAVLGLLHHPVPKKRWPT</sequence>
<evidence type="ECO:0000259" key="7">
    <source>
        <dbReference type="Pfam" id="PF00892"/>
    </source>
</evidence>
<dbReference type="InterPro" id="IPR050638">
    <property type="entry name" value="AA-Vitamin_Transporters"/>
</dbReference>
<evidence type="ECO:0000256" key="4">
    <source>
        <dbReference type="ARBA" id="ARBA00022989"/>
    </source>
</evidence>
<dbReference type="Proteomes" id="UP001153387">
    <property type="component" value="Unassembled WGS sequence"/>
</dbReference>
<dbReference type="RefSeq" id="WP_277565026.1">
    <property type="nucleotide sequence ID" value="NZ_JAPDHZ010000002.1"/>
</dbReference>
<dbReference type="Pfam" id="PF00892">
    <property type="entry name" value="EamA"/>
    <property type="match status" value="1"/>
</dbReference>
<keyword evidence="3 6" id="KW-0812">Transmembrane</keyword>
<feature type="transmembrane region" description="Helical" evidence="6">
    <location>
        <begin position="93"/>
        <end position="111"/>
    </location>
</feature>
<dbReference type="InterPro" id="IPR037185">
    <property type="entry name" value="EmrE-like"/>
</dbReference>
<feature type="domain" description="EamA" evidence="7">
    <location>
        <begin position="5"/>
        <end position="134"/>
    </location>
</feature>
<evidence type="ECO:0000256" key="6">
    <source>
        <dbReference type="SAM" id="Phobius"/>
    </source>
</evidence>
<evidence type="ECO:0000313" key="9">
    <source>
        <dbReference type="Proteomes" id="UP001153387"/>
    </source>
</evidence>
<comment type="similarity">
    <text evidence="2">Belongs to the EamA transporter family.</text>
</comment>
<evidence type="ECO:0000313" key="8">
    <source>
        <dbReference type="EMBL" id="MDG0791262.1"/>
    </source>
</evidence>
<protein>
    <submittedName>
        <fullName evidence="8">DMT family transporter</fullName>
    </submittedName>
</protein>
<proteinExistence type="inferred from homology"/>
<dbReference type="PANTHER" id="PTHR32322">
    <property type="entry name" value="INNER MEMBRANE TRANSPORTER"/>
    <property type="match status" value="1"/>
</dbReference>
<evidence type="ECO:0000256" key="2">
    <source>
        <dbReference type="ARBA" id="ARBA00007362"/>
    </source>
</evidence>
<organism evidence="8 9">
    <name type="scientific">Cohnella ginsengisoli</name>
    <dbReference type="NCBI Taxonomy" id="425004"/>
    <lineage>
        <taxon>Bacteria</taxon>
        <taxon>Bacillati</taxon>
        <taxon>Bacillota</taxon>
        <taxon>Bacilli</taxon>
        <taxon>Bacillales</taxon>
        <taxon>Paenibacillaceae</taxon>
        <taxon>Cohnella</taxon>
    </lineage>
</organism>
<comment type="caution">
    <text evidence="8">The sequence shown here is derived from an EMBL/GenBank/DDBJ whole genome shotgun (WGS) entry which is preliminary data.</text>
</comment>
<name>A0A9X4KFP3_9BACL</name>
<keyword evidence="4 6" id="KW-1133">Transmembrane helix</keyword>
<feature type="transmembrane region" description="Helical" evidence="6">
    <location>
        <begin position="61"/>
        <end position="81"/>
    </location>
</feature>
<evidence type="ECO:0000256" key="5">
    <source>
        <dbReference type="ARBA" id="ARBA00023136"/>
    </source>
</evidence>
<dbReference type="SUPFAM" id="SSF103481">
    <property type="entry name" value="Multidrug resistance efflux transporter EmrE"/>
    <property type="match status" value="1"/>
</dbReference>
<evidence type="ECO:0000256" key="3">
    <source>
        <dbReference type="ARBA" id="ARBA00022692"/>
    </source>
</evidence>
<dbReference type="AlphaFoldDB" id="A0A9X4KFP3"/>
<dbReference type="PANTHER" id="PTHR32322:SF2">
    <property type="entry name" value="EAMA DOMAIN-CONTAINING PROTEIN"/>
    <property type="match status" value="1"/>
</dbReference>
<dbReference type="InterPro" id="IPR000620">
    <property type="entry name" value="EamA_dom"/>
</dbReference>
<accession>A0A9X4KFP3</accession>
<feature type="transmembrane region" description="Helical" evidence="6">
    <location>
        <begin position="123"/>
        <end position="143"/>
    </location>
</feature>
<dbReference type="EMBL" id="JAPDHZ010000002">
    <property type="protein sequence ID" value="MDG0791262.1"/>
    <property type="molecule type" value="Genomic_DNA"/>
</dbReference>
<dbReference type="GO" id="GO:0016020">
    <property type="term" value="C:membrane"/>
    <property type="evidence" value="ECO:0007669"/>
    <property type="project" value="UniProtKB-SubCell"/>
</dbReference>
<feature type="transmembrane region" description="Helical" evidence="6">
    <location>
        <begin position="29"/>
        <end position="49"/>
    </location>
</feature>
<gene>
    <name evidence="8" type="ORF">OMP38_10550</name>
</gene>
<reference evidence="8 9" key="1">
    <citation type="submission" date="2022-10" db="EMBL/GenBank/DDBJ databases">
        <title>Comparative genomic analysis of Cohnella hashimotonis sp. nov., isolated from the International Space Station.</title>
        <authorList>
            <person name="Simpson A."/>
            <person name="Venkateswaran K."/>
        </authorList>
    </citation>
    <scope>NUCLEOTIDE SEQUENCE [LARGE SCALE GENOMIC DNA]</scope>
    <source>
        <strain evidence="8 9">DSM 18997</strain>
    </source>
</reference>
<keyword evidence="9" id="KW-1185">Reference proteome</keyword>
<keyword evidence="5 6" id="KW-0472">Membrane</keyword>
<comment type="subcellular location">
    <subcellularLocation>
        <location evidence="1">Endomembrane system</location>
        <topology evidence="1">Multi-pass membrane protein</topology>
    </subcellularLocation>
</comment>
<evidence type="ECO:0000256" key="1">
    <source>
        <dbReference type="ARBA" id="ARBA00004127"/>
    </source>
</evidence>